<dbReference type="InterPro" id="IPR003593">
    <property type="entry name" value="AAA+_ATPase"/>
</dbReference>
<evidence type="ECO:0000256" key="1">
    <source>
        <dbReference type="ARBA" id="ARBA00005417"/>
    </source>
</evidence>
<dbReference type="PANTHER" id="PTHR43820">
    <property type="entry name" value="HIGH-AFFINITY BRANCHED-CHAIN AMINO ACID TRANSPORT ATP-BINDING PROTEIN LIVF"/>
    <property type="match status" value="1"/>
</dbReference>
<dbReference type="Pfam" id="PF00005">
    <property type="entry name" value="ABC_tran"/>
    <property type="match status" value="1"/>
</dbReference>
<dbReference type="SUPFAM" id="SSF52540">
    <property type="entry name" value="P-loop containing nucleoside triphosphate hydrolases"/>
    <property type="match status" value="1"/>
</dbReference>
<feature type="domain" description="ABC transporter" evidence="7">
    <location>
        <begin position="7"/>
        <end position="243"/>
    </location>
</feature>
<dbReference type="RefSeq" id="WP_212494373.1">
    <property type="nucleotide sequence ID" value="NZ_JAFCJH010000041.1"/>
</dbReference>
<dbReference type="PANTHER" id="PTHR43820:SF4">
    <property type="entry name" value="HIGH-AFFINITY BRANCHED-CHAIN AMINO ACID TRANSPORT ATP-BINDING PROTEIN LIVF"/>
    <property type="match status" value="1"/>
</dbReference>
<protein>
    <submittedName>
        <fullName evidence="8">ABC transporter ATP-binding protein</fullName>
    </submittedName>
</protein>
<evidence type="ECO:0000313" key="9">
    <source>
        <dbReference type="Proteomes" id="UP001315278"/>
    </source>
</evidence>
<reference evidence="9" key="1">
    <citation type="journal article" date="2021" name="ISME J.">
        <title>Evolutionary origin and ecological implication of a unique nif island in free-living Bradyrhizobium lineages.</title>
        <authorList>
            <person name="Tao J."/>
        </authorList>
    </citation>
    <scope>NUCLEOTIDE SEQUENCE [LARGE SCALE GENOMIC DNA]</scope>
    <source>
        <strain evidence="9">SZCCT0434</strain>
    </source>
</reference>
<dbReference type="SMART" id="SM00382">
    <property type="entry name" value="AAA"/>
    <property type="match status" value="1"/>
</dbReference>
<keyword evidence="9" id="KW-1185">Reference proteome</keyword>
<sequence>MKAPPSLPLLSANKVDAGYGHVRVLEKVSIDVRQGRIVVLVGRNGAGKSTLLRALSGLNRPTSGTITFDRRDITGARPNAIVGAGLLHVAEGRRLFRRQSVTDNIELGRYGLRLTEQEHDRRVNRIHELFPILQEKRDLPAGSLSGGQQQMLAIAQAMMREPKLLMLDEPSLGLAPVLVDQVLAAILSLRAQGVAILLVEQMVERALEIADDAYVMQNGRVIAGGLAADIAAGDALQAAFMGEHGTPDHSGPRWSVS</sequence>
<comment type="similarity">
    <text evidence="1">Belongs to the ABC transporter superfamily.</text>
</comment>
<evidence type="ECO:0000256" key="3">
    <source>
        <dbReference type="ARBA" id="ARBA00022741"/>
    </source>
</evidence>
<accession>A0ABS5FSA4</accession>
<dbReference type="InterPro" id="IPR052156">
    <property type="entry name" value="BCAA_Transport_ATP-bd_LivF"/>
</dbReference>
<dbReference type="InterPro" id="IPR017871">
    <property type="entry name" value="ABC_transporter-like_CS"/>
</dbReference>
<evidence type="ECO:0000256" key="6">
    <source>
        <dbReference type="ARBA" id="ARBA00024722"/>
    </source>
</evidence>
<evidence type="ECO:0000259" key="7">
    <source>
        <dbReference type="PROSITE" id="PS50893"/>
    </source>
</evidence>
<evidence type="ECO:0000313" key="8">
    <source>
        <dbReference type="EMBL" id="MBR0799631.1"/>
    </source>
</evidence>
<dbReference type="GO" id="GO:0005524">
    <property type="term" value="F:ATP binding"/>
    <property type="evidence" value="ECO:0007669"/>
    <property type="project" value="UniProtKB-KW"/>
</dbReference>
<proteinExistence type="inferred from homology"/>
<name>A0ABS5FSA4_9BRAD</name>
<dbReference type="Gene3D" id="3.40.50.300">
    <property type="entry name" value="P-loop containing nucleotide triphosphate hydrolases"/>
    <property type="match status" value="1"/>
</dbReference>
<gene>
    <name evidence="8" type="ORF">JQ615_30090</name>
</gene>
<evidence type="ECO:0000256" key="4">
    <source>
        <dbReference type="ARBA" id="ARBA00022840"/>
    </source>
</evidence>
<dbReference type="InterPro" id="IPR003439">
    <property type="entry name" value="ABC_transporter-like_ATP-bd"/>
</dbReference>
<dbReference type="InterPro" id="IPR027417">
    <property type="entry name" value="P-loop_NTPase"/>
</dbReference>
<dbReference type="Proteomes" id="UP001315278">
    <property type="component" value="Unassembled WGS sequence"/>
</dbReference>
<keyword evidence="3" id="KW-0547">Nucleotide-binding</keyword>
<keyword evidence="5" id="KW-0029">Amino-acid transport</keyword>
<dbReference type="PROSITE" id="PS00211">
    <property type="entry name" value="ABC_TRANSPORTER_1"/>
    <property type="match status" value="1"/>
</dbReference>
<organism evidence="8 9">
    <name type="scientific">Bradyrhizobium jicamae</name>
    <dbReference type="NCBI Taxonomy" id="280332"/>
    <lineage>
        <taxon>Bacteria</taxon>
        <taxon>Pseudomonadati</taxon>
        <taxon>Pseudomonadota</taxon>
        <taxon>Alphaproteobacteria</taxon>
        <taxon>Hyphomicrobiales</taxon>
        <taxon>Nitrobacteraceae</taxon>
        <taxon>Bradyrhizobium</taxon>
    </lineage>
</organism>
<dbReference type="EMBL" id="JAFCJH010000041">
    <property type="protein sequence ID" value="MBR0799631.1"/>
    <property type="molecule type" value="Genomic_DNA"/>
</dbReference>
<comment type="function">
    <text evidence="6">Involved in beta-(1--&gt;2)glucan export. Transmembrane domains (TMD) form a pore in the inner membrane and the ATP-binding domain (NBD) is responsible for energy generation.</text>
</comment>
<dbReference type="PROSITE" id="PS50893">
    <property type="entry name" value="ABC_TRANSPORTER_2"/>
    <property type="match status" value="1"/>
</dbReference>
<evidence type="ECO:0000256" key="2">
    <source>
        <dbReference type="ARBA" id="ARBA00022448"/>
    </source>
</evidence>
<comment type="caution">
    <text evidence="8">The sequence shown here is derived from an EMBL/GenBank/DDBJ whole genome shotgun (WGS) entry which is preliminary data.</text>
</comment>
<dbReference type="CDD" id="cd03224">
    <property type="entry name" value="ABC_TM1139_LivF_branched"/>
    <property type="match status" value="1"/>
</dbReference>
<keyword evidence="2" id="KW-0813">Transport</keyword>
<evidence type="ECO:0000256" key="5">
    <source>
        <dbReference type="ARBA" id="ARBA00022970"/>
    </source>
</evidence>
<keyword evidence="4 8" id="KW-0067">ATP-binding</keyword>